<dbReference type="Pfam" id="PF01476">
    <property type="entry name" value="LysM"/>
    <property type="match status" value="1"/>
</dbReference>
<dbReference type="Pfam" id="PF05593">
    <property type="entry name" value="RHS_repeat"/>
    <property type="match status" value="14"/>
</dbReference>
<dbReference type="NCBIfam" id="TIGR01643">
    <property type="entry name" value="YD_repeat_2x"/>
    <property type="match status" value="20"/>
</dbReference>
<dbReference type="InterPro" id="IPR031325">
    <property type="entry name" value="RHS_repeat"/>
</dbReference>
<comment type="caution">
    <text evidence="4">The sequence shown here is derived from an EMBL/GenBank/DDBJ whole genome shotgun (WGS) entry which is preliminary data.</text>
</comment>
<dbReference type="InterPro" id="IPR050708">
    <property type="entry name" value="T6SS_VgrG/RHS"/>
</dbReference>
<dbReference type="InterPro" id="IPR006530">
    <property type="entry name" value="YD"/>
</dbReference>
<gene>
    <name evidence="4" type="ORF">J2804_004725</name>
</gene>
<dbReference type="Pfam" id="PF25023">
    <property type="entry name" value="TEN_YD-shell"/>
    <property type="match status" value="3"/>
</dbReference>
<dbReference type="InterPro" id="IPR036779">
    <property type="entry name" value="LysM_dom_sf"/>
</dbReference>
<sequence length="4712" mass="507128">MVAIVTGNGLGLQSSSALGLGARGQIGEASFGQTGEQIYVNAANGNLVIQDRDQLLLGQGVNSSLYRAYNSQGQLAGDNWRPGGMRTVDGLSGTLNAAGSTVSRTDWDGTAITYLYDATRHLYVATSGNGARNTLSFDAASSTWNWTDGTHHLTETYDAKAGGRLTAAADQDGNTIRYTYNAEGLLSRVMTATGDATYLDYNAAGQLVDLRTVYQNGGGLPATVTTVRYAYDAQGRLAQVIVDLSPDDNSIADGNVFTTTYTYDGTSSRIASIMQPDGSAVAFTYQPVGGDYRVSTIAQTSDAGVVRVTRLAYDLSSNTTTITDPLGAVTTLTYDAANRLTALNAPSGGYLFNYDSDGNVVRMRGAALDTVYRYDAQGNLVRMQDRDGRVIERTYGARNELLTETVYIVPETAFPPLSDPATTRYAYDAGNHLRFVVSPEGRVTEYRYNAAGQQVSALTHGGDLYRAAGVAEPELTAWVAALADRSKATRVDTAYDFRGNVASVIRYGRLLADGTGDLAAGEVIQMRYVYDPFGRLLQRYVGDVDRPQVEQITYDGLGRVLSATHLDGTLTLYRYDDARQQTIITFSHGLTRTSTYNLAGELIAVTDSSAGKLLSQTRNVYDRNGRLRMSTDAAGQATHYLYDAAGRRAAEIGPDDALTEYLYTMAGLVSQTIRYATPVGAAALATLVDANGRPVDMIAVGGKPVALTLANANLRPAASGADRSEWRSYDGDGRLTRAVNADGLFIFHRYDGAGRLIETIQFADPADLADSDPTAGNGLGDSPDDRHTRYFYDYDGLLRGQLDAEGYLTEYRYDAAGRRTETLRYATPTTEYKRAVGTLADLIPAVSANDEHQYFLYDARGLLRSEIDGEGYLTRYEYDAYGNVSQRVRGQQVDPAQLRAPQQVPVSFQAKAASEAGVGTTLEVWIDGVKAGSVTVGSTSYATYAITASNVVPLTNHTIEFRSPSEAQISVANGSFATRAFAAPGDAVLTGPVDGDPALHGARYTLDAAQTASSLASTPGQLEQTTYVYDAMGRLLERTQYSSSGNATSRYAYDDQGRVTSETTGDRTVSYRYDVQGRLSGQLSGEGSAALAALGAGATQAQIDNVWKSWGVSYAYDAAGHRTSMTDANGNATRYYYDAAGRLANVVNAAGEVIQYRYDAFGDVTQTTVYAARVAPETLGALAGGLLTDALRNTFAALDEGNASRTTFSYSRAGALSGRTDALGFTTRYAHNVFGELIATTQDLSSTTTVRNTIDYDRLGRVVRQTTDAGGLNLITQAVHDAFGRIVESVDANGVVRRQQYDRNGNVMVLTDGTGANSRMTYDAFGNMLARTDANGHTTSWSYTAFNREITVTTPEGIRTASSYNEAGQVIALTDGNGFTARYTYDRDGNLVEDNGAGATLTWVYDRAGQLLSERDPYGVRFSYSYDAAGRVLTRTIHPQDAMSAPLVTRFEYDAKGQVIRLTDPAGVVTETSYDLGGRVATVTIDPAGLRLQTVFTRDGLGRELTVTEGAGSGNPRVTQNVYDKAGRLASTTVDPAGLKLTTRYTYDGNGNVVSVTDAAGGATRYVYDAEGRETWSVGPTGAVVNTVYDAAGRVMARTAFAAPLAATPGTLSEADIVSRLTPQPQRDQTTRYVSDADGRVRYVINALNLVTEQVYDANGNVIRTVAYASPVSVAGHLTPDSVAGALAAQGIQAHAGDRTTRMVYDEANRLRVTIDALGYVTWYAYDRNHNLVEQTHFQMAWSGTGHPTVTAMYTWMQTYVVNTAPGNRTTDWFYDGANRLRFTVDSEDHVTENRYDATGRLAATVRYALAYPNAHDASAARFVAGIVQGAAPGTTAVTGFGYDGAGRLTSLTNALGVVTRYELDALGHAINTSVAEGLPEQSVTHAVYDAAGNLVEQTRAHGTPIAATTRFSYDGMGRVTQQVDPRGVELAEQDTAWALAQRKLLGYVDANGNGQRASALTADQKAGLLASYTTTHAYDAQGKLLRTTDPLGYATTNAYDAFGNVVETADQLGNLTRFSVDALNRVVQVTSPTGDTVYTQYDAFGQAVRVTEGGAVTLMEYDALGRLVKATDAMGYAERYAYDGFGNRIQYVNKLGATFRYTYDRRGLKTSETLPVTSNGKAVQNIFVYDERGNLLNTREAAGLPEERETVYGYDLLDRLVWKTGESVQATFADGTVRTVEPRETMAYDARGNLVASTDANGHTTTWYYDAANRKTGEVSPSGTLTLWTYDAAGNVVSSRVHADPVNATAGSQPPAPVDAANVRETRHVYDGNNRLTESRVMNVATGYFDSAAGEDQRGEYFITSGSELVSTWQYDGRGLLIVSTDPAGNRTTHFYDANGQKTLEVDPKGYGLAWTRDAQGNVTQEIRFAQPYPDPITANPSLGASLIGSWPRGADDRITTRTWDLNGRMTSESRQNVQFATVDANGKLTQLTGSATTAYVYDGEGHLVRKTDANGSQYDFTYDALGRQTAQMLPQFTDHRGQAVRTTTIYEYDGLNHVVKEIRRGDVDQVSTYAYDGATGRLASKTNALGVTTDFAYDAAGNLTRIRYFRSDADGREYDERTTIRYDAGNREVSRITQALDAGSGALVSGGVLREMRYNAYGEVTGRRTNGGGPNGEWQEYADYNNAGWVVRTNFDDGVSHLFMYDRNGNATLKVESMETDLRYRVITTGDDLVALLQSVDMMQTYTRYDARNQVIQIRQPKTSGSVPRISFSPVNIPIDGGKFANTQLTIAGGPKKMGRPVPGPVFPLEGGDVSVVGGNLQAGVTVSWTPGTTVESMSISVAALQAAYGLYDISAVVTYRGWGKQWYGGPNNQSTDGPFDTGTVTLPAVVATPDGAGTLLVPIGFGVASYNSYYAYATGPVNFEYTVQLYVTPRNQIAPPQLVGTLANSARLYDASNSGSIYNAPRNVLDSTAAVDVPVENTLSVARGTLPASAQGMLYYRPVAAPTANFQLLGKSIPSQPNSYSADISGLPDGDYEMIFMAVSDGSDGREPNTLLRRDGYIVHLRREGVSSVEQSDLPYYAESTRPGFAADSSGSYIWSAPQVLNLYSPRSIAGNLADHLVVRVRHLNDPNWLTEYPVGRDPATGAFTLDLSGFGPGDYEVAFDLYDANGNMLDSLRGTVGLPGGDQAPSFSLGYASDFRSTIVFNAQPSDTEYLMVSWEQDGETRYSKVTRWGNGDFTWDTMQDGLIPDPRFSYTYPVRFTAYDAFGRPLSMGEGNVTVSLNGTACVELTGSHRPTIFEFSPTGRGGLPLANVESLTLYYRESVLGDGDFSRPFVEVQIRRDGGGRFLFDASDLPTNVEYEYRYLAKDANGAVLLERESYFLTGTRNNPVTNVDIVGMIDQTAKDMTIDRLQHYNAFGEVDAERTGMGHWTYLSYNTMGLLTLRREPVVKVTLANGAQIEMAPQTSFHYDRVGNLVGLKDANGHLSTQQWNYGFAQAAVSRSWDAMGYSKVFQYDAVGNLRMSADELNRRTNYEYDAENRLIEIYRPVAMSGENPSMRSRDRYEYDSSGNRIAHTDAFGGRESTFYDSEGRIVKTVSAERREVLYDYRWASGVSSLGTAVSGGWIRTTTNANGMTMVDQTDLFGRLVAHTDLGGHVFRYSYNWAGLLTHQEGSSGQNVDYTYYSHGLVRSIVDHATRTQSLYEYDGDGNRTAEFFQSFGDVYRFAQATVEYDALNRVVAIRDDTYRVYYEYDAVGNRRRMQAEYTDMVGHHASVQEYWYEYDALNRFTVSMGSLSGARAVDPDDTTVSIVTGAAGGEGVQLGYNAAGERMLAVYAKDGRTERYTYDGLGRLTSQTINGVVAQQRTHDLLGRVTGLIERDVRTGQVVTDVTRRWDSENQQTSERDNLNHATTTYSRMADGTLTSVSTVPDDPGATRTTSTYAYEWWDGAKQSKVVTRATNPASPGWQPATTYYNYDANGNLKSTYDDGGGQAGNARAFRYWTDLRGQVQRRDELVAVTVDAGGTITGAAGDRKHNYYYLNGNRVGNQGNDGIDRVDYVQELAGKLGKGSESQYRVSTPVSGVDFDENYMAINGAYPGASPGQWTVRGGDTLQSVASALWGDATLWYLLAEANGLKGDDVLKAGQVLAVPNRVTNVHNTATTFKPYDPGQAIGNTQPTLPDPPPPPGKDGGCGAIAQILAIVVAVVVSVVTAGGASVLGAALIGAAGAAATQGIMIAAGEQQGFDWKGVAIGAVSGAVTAGIGSVVPADSFWSAAAQGAARSAVTQGASIAIGAQQGFDWKGVAAGAIANGAGYGVGQTTVGRTPVAGSFASGMAAGSASTLVRGGSLERDLGAISMDAVAATIGNMVVERVASASTSTLYGPGGNVDDMIRQAAQAYGGDQGTQFEQQANWNLSLQAGLREQAFVGGLQDRFGQLANDALDASRTQDEALKQQLSGEFASVANWSLAGQRAKHVAAAARNNTAGLDFGRGPNDWLDDSKPAGGNTILARLASDAQARSDARMDRLRTPGLTAFDDTPKLVAIDGNAARRASDDAAFLRFMDTQSNQPIGGLMANAAMQATGDAGYSVAVADAAGPLDALWAPGGIRASSLASLRRGVSANGLSFATTESVAVSGSRAIDLGKSYEIGVRGLYGDVPFQQRQYDAVVGGRYVEGVADNVVQIGGNRVAIEAKFVNVWEKSMRNPSSGKGAMPWAVTEQQTMLSQAMKYDAAFDQVIYHTNSVEFATHYSNVFSHAGVNNFKFVITPATR</sequence>
<feature type="domain" description="LysM" evidence="3">
    <location>
        <begin position="4045"/>
        <end position="4092"/>
    </location>
</feature>
<accession>A0ABU1LX18</accession>
<proteinExistence type="predicted"/>
<dbReference type="Gene3D" id="2.180.10.10">
    <property type="entry name" value="RHS repeat-associated core"/>
    <property type="match status" value="12"/>
</dbReference>
<dbReference type="SUPFAM" id="SSF69322">
    <property type="entry name" value="Tricorn protease domain 2"/>
    <property type="match status" value="1"/>
</dbReference>
<dbReference type="RefSeq" id="WP_310124345.1">
    <property type="nucleotide sequence ID" value="NZ_JAVDQV010000011.1"/>
</dbReference>
<reference evidence="4 5" key="1">
    <citation type="submission" date="2023-07" db="EMBL/GenBank/DDBJ databases">
        <title>Sorghum-associated microbial communities from plants grown in Nebraska, USA.</title>
        <authorList>
            <person name="Schachtman D."/>
        </authorList>
    </citation>
    <scope>NUCLEOTIDE SEQUENCE [LARGE SCALE GENOMIC DNA]</scope>
    <source>
        <strain evidence="4 5">DS1316</strain>
    </source>
</reference>
<keyword evidence="1" id="KW-0677">Repeat</keyword>
<dbReference type="Gene3D" id="3.10.350.10">
    <property type="entry name" value="LysM domain"/>
    <property type="match status" value="1"/>
</dbReference>
<dbReference type="InterPro" id="IPR018392">
    <property type="entry name" value="LysM"/>
</dbReference>
<evidence type="ECO:0000256" key="1">
    <source>
        <dbReference type="ARBA" id="ARBA00022737"/>
    </source>
</evidence>
<evidence type="ECO:0000313" key="5">
    <source>
        <dbReference type="Proteomes" id="UP001264340"/>
    </source>
</evidence>
<organism evidence="4 5">
    <name type="scientific">Paraburkholderia terricola</name>
    <dbReference type="NCBI Taxonomy" id="169427"/>
    <lineage>
        <taxon>Bacteria</taxon>
        <taxon>Pseudomonadati</taxon>
        <taxon>Pseudomonadota</taxon>
        <taxon>Betaproteobacteria</taxon>
        <taxon>Burkholderiales</taxon>
        <taxon>Burkholderiaceae</taxon>
        <taxon>Paraburkholderia</taxon>
    </lineage>
</organism>
<feature type="region of interest" description="Disordered" evidence="2">
    <location>
        <begin position="4107"/>
        <end position="4133"/>
    </location>
</feature>
<evidence type="ECO:0000256" key="2">
    <source>
        <dbReference type="SAM" id="MobiDB-lite"/>
    </source>
</evidence>
<evidence type="ECO:0000259" key="3">
    <source>
        <dbReference type="PROSITE" id="PS51782"/>
    </source>
</evidence>
<dbReference type="CDD" id="cd00118">
    <property type="entry name" value="LysM"/>
    <property type="match status" value="1"/>
</dbReference>
<protein>
    <submittedName>
        <fullName evidence="4">YD repeat-containing protein</fullName>
    </submittedName>
</protein>
<dbReference type="PANTHER" id="PTHR32305">
    <property type="match status" value="1"/>
</dbReference>
<dbReference type="PANTHER" id="PTHR32305:SF15">
    <property type="entry name" value="PROTEIN RHSA-RELATED"/>
    <property type="match status" value="1"/>
</dbReference>
<keyword evidence="5" id="KW-1185">Reference proteome</keyword>
<dbReference type="PROSITE" id="PS51782">
    <property type="entry name" value="LYSM"/>
    <property type="match status" value="1"/>
</dbReference>
<dbReference type="InterPro" id="IPR056823">
    <property type="entry name" value="TEN-like_YD-shell"/>
</dbReference>
<dbReference type="EMBL" id="JAVDRP010000010">
    <property type="protein sequence ID" value="MDR6411297.1"/>
    <property type="molecule type" value="Genomic_DNA"/>
</dbReference>
<dbReference type="Proteomes" id="UP001264340">
    <property type="component" value="Unassembled WGS sequence"/>
</dbReference>
<evidence type="ECO:0000313" key="4">
    <source>
        <dbReference type="EMBL" id="MDR6411297.1"/>
    </source>
</evidence>
<name>A0ABU1LX18_9BURK</name>